<organism evidence="1 2">
    <name type="scientific">Punica granatum</name>
    <name type="common">Pomegranate</name>
    <dbReference type="NCBI Taxonomy" id="22663"/>
    <lineage>
        <taxon>Eukaryota</taxon>
        <taxon>Viridiplantae</taxon>
        <taxon>Streptophyta</taxon>
        <taxon>Embryophyta</taxon>
        <taxon>Tracheophyta</taxon>
        <taxon>Spermatophyta</taxon>
        <taxon>Magnoliopsida</taxon>
        <taxon>eudicotyledons</taxon>
        <taxon>Gunneridae</taxon>
        <taxon>Pentapetalae</taxon>
        <taxon>rosids</taxon>
        <taxon>malvids</taxon>
        <taxon>Myrtales</taxon>
        <taxon>Lythraceae</taxon>
        <taxon>Punica</taxon>
    </lineage>
</organism>
<protein>
    <submittedName>
        <fullName evidence="1">Uncharacterized protein</fullName>
    </submittedName>
</protein>
<evidence type="ECO:0000313" key="1">
    <source>
        <dbReference type="EMBL" id="PKI67603.1"/>
    </source>
</evidence>
<evidence type="ECO:0000313" key="2">
    <source>
        <dbReference type="Proteomes" id="UP000233551"/>
    </source>
</evidence>
<name>A0A2I0KHC8_PUNGR</name>
<reference evidence="1 2" key="1">
    <citation type="submission" date="2017-11" db="EMBL/GenBank/DDBJ databases">
        <title>De-novo sequencing of pomegranate (Punica granatum L.) genome.</title>
        <authorList>
            <person name="Akparov Z."/>
            <person name="Amiraslanov A."/>
            <person name="Hajiyeva S."/>
            <person name="Abbasov M."/>
            <person name="Kaur K."/>
            <person name="Hamwieh A."/>
            <person name="Solovyev V."/>
            <person name="Salamov A."/>
            <person name="Braich B."/>
            <person name="Kosarev P."/>
            <person name="Mahmoud A."/>
            <person name="Hajiyev E."/>
            <person name="Babayeva S."/>
            <person name="Izzatullayeva V."/>
            <person name="Mammadov A."/>
            <person name="Mammadov A."/>
            <person name="Sharifova S."/>
            <person name="Ojaghi J."/>
            <person name="Eynullazada K."/>
            <person name="Bayramov B."/>
            <person name="Abdulazimova A."/>
            <person name="Shahmuradov I."/>
        </authorList>
    </citation>
    <scope>NUCLEOTIDE SEQUENCE [LARGE SCALE GENOMIC DNA]</scope>
    <source>
        <strain evidence="2">cv. AG2017</strain>
        <tissue evidence="1">Leaf</tissue>
    </source>
</reference>
<dbReference type="AlphaFoldDB" id="A0A2I0KHC8"/>
<dbReference type="Proteomes" id="UP000233551">
    <property type="component" value="Unassembled WGS sequence"/>
</dbReference>
<sequence length="124" mass="13858">MRLPCACAPVVRLVSPAARLPSSRAPILSECASFAPEHPSKRSTESSNSRTLPRLFPRIPRLVCAPEFYLVEARMREAYATRLGSVHLQGDARRTHVKRSRHLLFTTRRSRTVESPGSRGTGYT</sequence>
<comment type="caution">
    <text evidence="1">The sequence shown here is derived from an EMBL/GenBank/DDBJ whole genome shotgun (WGS) entry which is preliminary data.</text>
</comment>
<accession>A0A2I0KHC8</accession>
<dbReference type="EMBL" id="PGOL01000595">
    <property type="protein sequence ID" value="PKI67603.1"/>
    <property type="molecule type" value="Genomic_DNA"/>
</dbReference>
<gene>
    <name evidence="1" type="ORF">CRG98_012026</name>
</gene>
<keyword evidence="2" id="KW-1185">Reference proteome</keyword>
<proteinExistence type="predicted"/>